<dbReference type="GO" id="GO:0004888">
    <property type="term" value="F:transmembrane signaling receptor activity"/>
    <property type="evidence" value="ECO:0007669"/>
    <property type="project" value="InterPro"/>
</dbReference>
<keyword evidence="6" id="KW-1185">Reference proteome</keyword>
<dbReference type="GO" id="GO:0006935">
    <property type="term" value="P:chemotaxis"/>
    <property type="evidence" value="ECO:0007669"/>
    <property type="project" value="UniProtKB-KW"/>
</dbReference>
<dbReference type="InterPro" id="IPR018771">
    <property type="entry name" value="PocR_dom"/>
</dbReference>
<dbReference type="Gene3D" id="1.10.287.950">
    <property type="entry name" value="Methyl-accepting chemotaxis protein"/>
    <property type="match status" value="1"/>
</dbReference>
<dbReference type="Pfam" id="PF10114">
    <property type="entry name" value="PocR"/>
    <property type="match status" value="1"/>
</dbReference>
<evidence type="ECO:0000256" key="2">
    <source>
        <dbReference type="ARBA" id="ARBA00029447"/>
    </source>
</evidence>
<dbReference type="SUPFAM" id="SSF58104">
    <property type="entry name" value="Methyl-accepting chemotaxis protein (MCP) signaling domain"/>
    <property type="match status" value="1"/>
</dbReference>
<reference evidence="5 6" key="1">
    <citation type="submission" date="2018-02" db="EMBL/GenBank/DDBJ databases">
        <title>Genomic Encyclopedia of Archaeal and Bacterial Type Strains, Phase II (KMG-II): from individual species to whole genera.</title>
        <authorList>
            <person name="Goeker M."/>
        </authorList>
    </citation>
    <scope>NUCLEOTIDE SEQUENCE [LARGE SCALE GENOMIC DNA]</scope>
    <source>
        <strain evidence="5 6">DSM 3808</strain>
    </source>
</reference>
<gene>
    <name evidence="5" type="ORF">BXY41_114162</name>
</gene>
<evidence type="ECO:0000256" key="1">
    <source>
        <dbReference type="ARBA" id="ARBA00022500"/>
    </source>
</evidence>
<dbReference type="Pfam" id="PF00015">
    <property type="entry name" value="MCPsignal"/>
    <property type="match status" value="1"/>
</dbReference>
<proteinExistence type="inferred from homology"/>
<dbReference type="InterPro" id="IPR051310">
    <property type="entry name" value="MCP_chemotaxis"/>
</dbReference>
<organism evidence="5 6">
    <name type="scientific">Lacrimispora xylanisolvens</name>
    <dbReference type="NCBI Taxonomy" id="384636"/>
    <lineage>
        <taxon>Bacteria</taxon>
        <taxon>Bacillati</taxon>
        <taxon>Bacillota</taxon>
        <taxon>Clostridia</taxon>
        <taxon>Lachnospirales</taxon>
        <taxon>Lachnospiraceae</taxon>
        <taxon>Lacrimispora</taxon>
    </lineage>
</organism>
<dbReference type="InterPro" id="IPR004090">
    <property type="entry name" value="Chemotax_Me-accpt_rcpt"/>
</dbReference>
<dbReference type="PROSITE" id="PS50111">
    <property type="entry name" value="CHEMOTAXIS_TRANSDUC_2"/>
    <property type="match status" value="1"/>
</dbReference>
<evidence type="ECO:0000259" key="4">
    <source>
        <dbReference type="PROSITE" id="PS50111"/>
    </source>
</evidence>
<sequence length="259" mass="28314">MIDIKKFIDLKALQSIQDQFSEATGLAAIAVDAEGNYITKGSNFTEFCMKYTRNSEEGLKRCEACDKEGSGAYFCHAGLMDFSSDIVVKGEKVGAIIGGQVLPSQPDEEKFRVIARELGINEEEYIRALRKVPVRSEATIKAAAQMLGSIVNQLVNMEYIQAISGKRDSVLDKEIDSIKISLNEVTAKTHDLQKVASMENILSINASIEAARAGEAGVGFAVVAREFGEISKSSGEVYERIHELVADIQKSVRNLTEIV</sequence>
<dbReference type="AlphaFoldDB" id="A0A2S6HMF6"/>
<dbReference type="GO" id="GO:0005886">
    <property type="term" value="C:plasma membrane"/>
    <property type="evidence" value="ECO:0007669"/>
    <property type="project" value="TreeGrafter"/>
</dbReference>
<dbReference type="PANTHER" id="PTHR43531:SF11">
    <property type="entry name" value="METHYL-ACCEPTING CHEMOTAXIS PROTEIN 3"/>
    <property type="match status" value="1"/>
</dbReference>
<dbReference type="GO" id="GO:0007165">
    <property type="term" value="P:signal transduction"/>
    <property type="evidence" value="ECO:0007669"/>
    <property type="project" value="UniProtKB-KW"/>
</dbReference>
<evidence type="ECO:0000313" key="5">
    <source>
        <dbReference type="EMBL" id="PPK78656.1"/>
    </source>
</evidence>
<keyword evidence="1" id="KW-0145">Chemotaxis</keyword>
<dbReference type="OrthoDB" id="1107205at2"/>
<dbReference type="Proteomes" id="UP000237749">
    <property type="component" value="Unassembled WGS sequence"/>
</dbReference>
<dbReference type="PANTHER" id="PTHR43531">
    <property type="entry name" value="PROTEIN ICFG"/>
    <property type="match status" value="1"/>
</dbReference>
<name>A0A2S6HMF6_9FIRM</name>
<comment type="caution">
    <text evidence="5">The sequence shown here is derived from an EMBL/GenBank/DDBJ whole genome shotgun (WGS) entry which is preliminary data.</text>
</comment>
<comment type="similarity">
    <text evidence="2">Belongs to the methyl-accepting chemotaxis (MCP) protein family.</text>
</comment>
<dbReference type="EMBL" id="PTJA01000014">
    <property type="protein sequence ID" value="PPK78656.1"/>
    <property type="molecule type" value="Genomic_DNA"/>
</dbReference>
<dbReference type="PRINTS" id="PR00260">
    <property type="entry name" value="CHEMTRNSDUCR"/>
</dbReference>
<feature type="domain" description="Methyl-accepting transducer" evidence="4">
    <location>
        <begin position="175"/>
        <end position="259"/>
    </location>
</feature>
<keyword evidence="3" id="KW-0807">Transducer</keyword>
<dbReference type="RefSeq" id="WP_104439069.1">
    <property type="nucleotide sequence ID" value="NZ_PTJA01000014.1"/>
</dbReference>
<evidence type="ECO:0000313" key="6">
    <source>
        <dbReference type="Proteomes" id="UP000237749"/>
    </source>
</evidence>
<dbReference type="InterPro" id="IPR004089">
    <property type="entry name" value="MCPsignal_dom"/>
</dbReference>
<protein>
    <submittedName>
        <fullName evidence="5">Ligand-binding sensor protein</fullName>
    </submittedName>
</protein>
<evidence type="ECO:0000256" key="3">
    <source>
        <dbReference type="PROSITE-ProRule" id="PRU00284"/>
    </source>
</evidence>
<accession>A0A2S6HMF6</accession>